<accession>A0A951UDH4</accession>
<dbReference type="Proteomes" id="UP000753908">
    <property type="component" value="Unassembled WGS sequence"/>
</dbReference>
<proteinExistence type="predicted"/>
<comment type="caution">
    <text evidence="1">The sequence shown here is derived from an EMBL/GenBank/DDBJ whole genome shotgun (WGS) entry which is preliminary data.</text>
</comment>
<protein>
    <submittedName>
        <fullName evidence="1">Uncharacterized protein</fullName>
    </submittedName>
</protein>
<evidence type="ECO:0000313" key="1">
    <source>
        <dbReference type="EMBL" id="MBW4549478.1"/>
    </source>
</evidence>
<reference evidence="1" key="1">
    <citation type="submission" date="2021-05" db="EMBL/GenBank/DDBJ databases">
        <authorList>
            <person name="Pietrasiak N."/>
            <person name="Ward R."/>
            <person name="Stajich J.E."/>
            <person name="Kurbessoian T."/>
        </authorList>
    </citation>
    <scope>NUCLEOTIDE SEQUENCE</scope>
    <source>
        <strain evidence="1">CPER-KK1</strain>
    </source>
</reference>
<sequence length="49" mass="5325">MALFNAVVCICLPKILMLLSSNIMSWSKGFSGEVQEVPTAELAQRTLAL</sequence>
<evidence type="ECO:0000313" key="2">
    <source>
        <dbReference type="Proteomes" id="UP000753908"/>
    </source>
</evidence>
<reference evidence="1" key="2">
    <citation type="journal article" date="2022" name="Microbiol. Resour. Announc.">
        <title>Metagenome Sequencing to Explore Phylogenomics of Terrestrial Cyanobacteria.</title>
        <authorList>
            <person name="Ward R.D."/>
            <person name="Stajich J.E."/>
            <person name="Johansen J.R."/>
            <person name="Huntemann M."/>
            <person name="Clum A."/>
            <person name="Foster B."/>
            <person name="Foster B."/>
            <person name="Roux S."/>
            <person name="Palaniappan K."/>
            <person name="Varghese N."/>
            <person name="Mukherjee S."/>
            <person name="Reddy T.B.K."/>
            <person name="Daum C."/>
            <person name="Copeland A."/>
            <person name="Chen I.A."/>
            <person name="Ivanova N.N."/>
            <person name="Kyrpides N.C."/>
            <person name="Shapiro N."/>
            <person name="Eloe-Fadrosh E.A."/>
            <person name="Pietrasiak N."/>
        </authorList>
    </citation>
    <scope>NUCLEOTIDE SEQUENCE</scope>
    <source>
        <strain evidence="1">CPER-KK1</strain>
    </source>
</reference>
<name>A0A951UDH4_9CYAN</name>
<gene>
    <name evidence="1" type="ORF">KME25_34540</name>
</gene>
<organism evidence="1 2">
    <name type="scientific">Symplocastrum torsivum CPER-KK1</name>
    <dbReference type="NCBI Taxonomy" id="450513"/>
    <lineage>
        <taxon>Bacteria</taxon>
        <taxon>Bacillati</taxon>
        <taxon>Cyanobacteriota</taxon>
        <taxon>Cyanophyceae</taxon>
        <taxon>Oscillatoriophycideae</taxon>
        <taxon>Oscillatoriales</taxon>
        <taxon>Microcoleaceae</taxon>
        <taxon>Symplocastrum</taxon>
    </lineage>
</organism>
<dbReference type="EMBL" id="JAHHIF010000103">
    <property type="protein sequence ID" value="MBW4549478.1"/>
    <property type="molecule type" value="Genomic_DNA"/>
</dbReference>
<dbReference type="AlphaFoldDB" id="A0A951UDH4"/>